<feature type="transmembrane region" description="Helical" evidence="1">
    <location>
        <begin position="77"/>
        <end position="100"/>
    </location>
</feature>
<sequence length="460" mass="50225">MGDQATHSARRNSLRRWAATVREGVAAELWPLPTISIALAVALGIVIPLIDRAIDSSLPVTLERLLFAGGPESARSVLSAISGSLITATSLTFSLTVVALQLASSQASPRVLRTFLKDRTVHWTLAVFVGTFAYALTVLRTVQDGSDTIDPLVPRLAVTLASLLTLASVVMLTLFLAHLARQLRIETTMRQVYVETSKTIELVSSTMATGEVDLPEWPPAERLELSLATRSGFIRSIDRSRLLTLAIKHDIVVREEHPVGHHVVSGTPIARWWPRDPLRHVDDDERAEINGPLASAIGLAYERTASQDIGFGIRQLVDIASRALSPGVNDPTTAVHTLGHISATLCSIADMPVQSTGLSDDDDLVRVIIKTHDFVSLLDIAMTQPRRYGASDPGVVERLFQLLQEVGYRAQRPEQSAAVSEQIDRLEASVAAEMYDVVERERFEGFAKAARAATNDHHWV</sequence>
<evidence type="ECO:0000256" key="1">
    <source>
        <dbReference type="SAM" id="Phobius"/>
    </source>
</evidence>
<dbReference type="EMBL" id="PGFH01000001">
    <property type="protein sequence ID" value="PJJ81292.1"/>
    <property type="molecule type" value="Genomic_DNA"/>
</dbReference>
<reference evidence="2 3" key="1">
    <citation type="submission" date="2017-11" db="EMBL/GenBank/DDBJ databases">
        <title>Genomic Encyclopedia of Archaeal and Bacterial Type Strains, Phase II (KMG-II): From Individual Species to Whole Genera.</title>
        <authorList>
            <person name="Goeker M."/>
        </authorList>
    </citation>
    <scope>NUCLEOTIDE SEQUENCE [LARGE SCALE GENOMIC DNA]</scope>
    <source>
        <strain evidence="2 3">DSM 16400</strain>
    </source>
</reference>
<comment type="caution">
    <text evidence="2">The sequence shown here is derived from an EMBL/GenBank/DDBJ whole genome shotgun (WGS) entry which is preliminary data.</text>
</comment>
<dbReference type="InterPro" id="IPR018723">
    <property type="entry name" value="DUF2254_membrane"/>
</dbReference>
<name>A0A2M9D6F1_9MICO</name>
<organism evidence="2 3">
    <name type="scientific">Salinibacterium amurskyense</name>
    <dbReference type="NCBI Taxonomy" id="205941"/>
    <lineage>
        <taxon>Bacteria</taxon>
        <taxon>Bacillati</taxon>
        <taxon>Actinomycetota</taxon>
        <taxon>Actinomycetes</taxon>
        <taxon>Micrococcales</taxon>
        <taxon>Microbacteriaceae</taxon>
        <taxon>Salinibacterium</taxon>
    </lineage>
</organism>
<keyword evidence="1" id="KW-1133">Transmembrane helix</keyword>
<protein>
    <submittedName>
        <fullName evidence="2">Putative membrane protein</fullName>
    </submittedName>
</protein>
<feature type="transmembrane region" description="Helical" evidence="1">
    <location>
        <begin position="159"/>
        <end position="180"/>
    </location>
</feature>
<feature type="transmembrane region" description="Helical" evidence="1">
    <location>
        <begin position="29"/>
        <end position="50"/>
    </location>
</feature>
<proteinExistence type="predicted"/>
<keyword evidence="1" id="KW-0472">Membrane</keyword>
<evidence type="ECO:0000313" key="2">
    <source>
        <dbReference type="EMBL" id="PJJ81292.1"/>
    </source>
</evidence>
<dbReference type="Pfam" id="PF10011">
    <property type="entry name" value="DUF2254"/>
    <property type="match status" value="1"/>
</dbReference>
<dbReference type="AlphaFoldDB" id="A0A2M9D6F1"/>
<dbReference type="Proteomes" id="UP000231742">
    <property type="component" value="Unassembled WGS sequence"/>
</dbReference>
<accession>A0A2M9D6F1</accession>
<evidence type="ECO:0000313" key="3">
    <source>
        <dbReference type="Proteomes" id="UP000231742"/>
    </source>
</evidence>
<keyword evidence="3" id="KW-1185">Reference proteome</keyword>
<dbReference type="OrthoDB" id="2955631at2"/>
<feature type="transmembrane region" description="Helical" evidence="1">
    <location>
        <begin position="121"/>
        <end position="139"/>
    </location>
</feature>
<keyword evidence="1" id="KW-0812">Transmembrane</keyword>
<gene>
    <name evidence="2" type="ORF">CLV85_0463</name>
</gene>